<feature type="compositionally biased region" description="Basic and acidic residues" evidence="1">
    <location>
        <begin position="36"/>
        <end position="67"/>
    </location>
</feature>
<dbReference type="AlphaFoldDB" id="A0A409XUU0"/>
<name>A0A409XUU0_PSICY</name>
<evidence type="ECO:0000313" key="3">
    <source>
        <dbReference type="Proteomes" id="UP000283269"/>
    </source>
</evidence>
<keyword evidence="3" id="KW-1185">Reference proteome</keyword>
<feature type="compositionally biased region" description="Basic residues" evidence="1">
    <location>
        <begin position="26"/>
        <end position="35"/>
    </location>
</feature>
<dbReference type="Proteomes" id="UP000283269">
    <property type="component" value="Unassembled WGS sequence"/>
</dbReference>
<proteinExistence type="predicted"/>
<feature type="region of interest" description="Disordered" evidence="1">
    <location>
        <begin position="1"/>
        <end position="70"/>
    </location>
</feature>
<evidence type="ECO:0000256" key="1">
    <source>
        <dbReference type="SAM" id="MobiDB-lite"/>
    </source>
</evidence>
<comment type="caution">
    <text evidence="2">The sequence shown here is derived from an EMBL/GenBank/DDBJ whole genome shotgun (WGS) entry which is preliminary data.</text>
</comment>
<evidence type="ECO:0000313" key="2">
    <source>
        <dbReference type="EMBL" id="PPQ94575.1"/>
    </source>
</evidence>
<sequence length="127" mass="13539">MPASATGPSVEHGVVVGGEGMEKGKAGKGKKKSRKAKDGEEKKKMESGKKEKKKDGKKKEEEEEKAKAHVMKHWTSSFEVDALISSPRGPPPVTREFFGAGFGANANTNANGKVLGTKKSSGMLLRL</sequence>
<reference evidence="2 3" key="1">
    <citation type="journal article" date="2018" name="Evol. Lett.">
        <title>Horizontal gene cluster transfer increased hallucinogenic mushroom diversity.</title>
        <authorList>
            <person name="Reynolds H.T."/>
            <person name="Vijayakumar V."/>
            <person name="Gluck-Thaler E."/>
            <person name="Korotkin H.B."/>
            <person name="Matheny P.B."/>
            <person name="Slot J.C."/>
        </authorList>
    </citation>
    <scope>NUCLEOTIDE SEQUENCE [LARGE SCALE GENOMIC DNA]</scope>
    <source>
        <strain evidence="2 3">2631</strain>
    </source>
</reference>
<dbReference type="InParanoid" id="A0A409XUU0"/>
<organism evidence="2 3">
    <name type="scientific">Psilocybe cyanescens</name>
    <dbReference type="NCBI Taxonomy" id="93625"/>
    <lineage>
        <taxon>Eukaryota</taxon>
        <taxon>Fungi</taxon>
        <taxon>Dikarya</taxon>
        <taxon>Basidiomycota</taxon>
        <taxon>Agaricomycotina</taxon>
        <taxon>Agaricomycetes</taxon>
        <taxon>Agaricomycetidae</taxon>
        <taxon>Agaricales</taxon>
        <taxon>Agaricineae</taxon>
        <taxon>Strophariaceae</taxon>
        <taxon>Psilocybe</taxon>
    </lineage>
</organism>
<feature type="region of interest" description="Disordered" evidence="1">
    <location>
        <begin position="105"/>
        <end position="127"/>
    </location>
</feature>
<dbReference type="EMBL" id="NHYD01000295">
    <property type="protein sequence ID" value="PPQ94575.1"/>
    <property type="molecule type" value="Genomic_DNA"/>
</dbReference>
<gene>
    <name evidence="2" type="ORF">CVT25_011521</name>
</gene>
<accession>A0A409XUU0</accession>
<protein>
    <submittedName>
        <fullName evidence="2">Uncharacterized protein</fullName>
    </submittedName>
</protein>